<dbReference type="EC" id="3.6.4.13" evidence="1"/>
<dbReference type="GO" id="GO:0003724">
    <property type="term" value="F:RNA helicase activity"/>
    <property type="evidence" value="ECO:0007669"/>
    <property type="project" value="UniProtKB-EC"/>
</dbReference>
<dbReference type="EMBL" id="PKPP01003538">
    <property type="protein sequence ID" value="PWA68921.1"/>
    <property type="molecule type" value="Genomic_DNA"/>
</dbReference>
<dbReference type="AlphaFoldDB" id="A0A2U1N5Z4"/>
<accession>A0A2U1N5Z4</accession>
<keyword evidence="4" id="KW-0347">Helicase</keyword>
<dbReference type="InterPro" id="IPR027417">
    <property type="entry name" value="P-loop_NTPase"/>
</dbReference>
<feature type="transmembrane region" description="Helical" evidence="3">
    <location>
        <begin position="127"/>
        <end position="144"/>
    </location>
</feature>
<dbReference type="Gene3D" id="3.40.50.300">
    <property type="entry name" value="P-loop containing nucleotide triphosphate hydrolases"/>
    <property type="match status" value="1"/>
</dbReference>
<name>A0A2U1N5Z4_ARTAN</name>
<evidence type="ECO:0000256" key="2">
    <source>
        <dbReference type="ARBA" id="ARBA00047984"/>
    </source>
</evidence>
<dbReference type="STRING" id="35608.A0A2U1N5Z4"/>
<dbReference type="Proteomes" id="UP000245207">
    <property type="component" value="Unassembled WGS sequence"/>
</dbReference>
<dbReference type="GO" id="GO:0071013">
    <property type="term" value="C:catalytic step 2 spliceosome"/>
    <property type="evidence" value="ECO:0007669"/>
    <property type="project" value="TreeGrafter"/>
</dbReference>
<keyword evidence="3" id="KW-1133">Transmembrane helix</keyword>
<dbReference type="PANTHER" id="PTHR18934:SF83">
    <property type="entry name" value="PRE-MRNA-SPLICING FACTOR ATP-DEPENDENT RNA HELICASE DHX16"/>
    <property type="match status" value="1"/>
</dbReference>
<evidence type="ECO:0000256" key="1">
    <source>
        <dbReference type="ARBA" id="ARBA00012552"/>
    </source>
</evidence>
<evidence type="ECO:0000313" key="4">
    <source>
        <dbReference type="EMBL" id="PWA68921.1"/>
    </source>
</evidence>
<keyword evidence="4" id="KW-0067">ATP-binding</keyword>
<evidence type="ECO:0000313" key="5">
    <source>
        <dbReference type="Proteomes" id="UP000245207"/>
    </source>
</evidence>
<evidence type="ECO:0000256" key="3">
    <source>
        <dbReference type="SAM" id="Phobius"/>
    </source>
</evidence>
<comment type="catalytic activity">
    <reaction evidence="2">
        <text>ATP + H2O = ADP + phosphate + H(+)</text>
        <dbReference type="Rhea" id="RHEA:13065"/>
        <dbReference type="ChEBI" id="CHEBI:15377"/>
        <dbReference type="ChEBI" id="CHEBI:15378"/>
        <dbReference type="ChEBI" id="CHEBI:30616"/>
        <dbReference type="ChEBI" id="CHEBI:43474"/>
        <dbReference type="ChEBI" id="CHEBI:456216"/>
        <dbReference type="EC" id="3.6.4.13"/>
    </reaction>
</comment>
<sequence>MTKYNEKHSWRMMGQSHLLYVNYHRLIRSIVCMQPRRVDARVIQEIGVKLRNEIRSIVCMQPRRVDARVAQEIGVKLRKEVGYKIRFEDTTSDKTVLNYSQTVLNYMTDEMLLRELLGDTDLSSNRLFSNSMPVVVLLVLFLILENCVSHTIPI</sequence>
<keyword evidence="3" id="KW-0472">Membrane</keyword>
<keyword evidence="5" id="KW-1185">Reference proteome</keyword>
<gene>
    <name evidence="4" type="ORF">CTI12_AA295600</name>
</gene>
<keyword evidence="4" id="KW-0547">Nucleotide-binding</keyword>
<dbReference type="OrthoDB" id="10253254at2759"/>
<keyword evidence="4" id="KW-0378">Hydrolase</keyword>
<dbReference type="GO" id="GO:0003723">
    <property type="term" value="F:RNA binding"/>
    <property type="evidence" value="ECO:0007669"/>
    <property type="project" value="TreeGrafter"/>
</dbReference>
<reference evidence="4 5" key="1">
    <citation type="journal article" date="2018" name="Mol. Plant">
        <title>The genome of Artemisia annua provides insight into the evolution of Asteraceae family and artemisinin biosynthesis.</title>
        <authorList>
            <person name="Shen Q."/>
            <person name="Zhang L."/>
            <person name="Liao Z."/>
            <person name="Wang S."/>
            <person name="Yan T."/>
            <person name="Shi P."/>
            <person name="Liu M."/>
            <person name="Fu X."/>
            <person name="Pan Q."/>
            <person name="Wang Y."/>
            <person name="Lv Z."/>
            <person name="Lu X."/>
            <person name="Zhang F."/>
            <person name="Jiang W."/>
            <person name="Ma Y."/>
            <person name="Chen M."/>
            <person name="Hao X."/>
            <person name="Li L."/>
            <person name="Tang Y."/>
            <person name="Lv G."/>
            <person name="Zhou Y."/>
            <person name="Sun X."/>
            <person name="Brodelius P.E."/>
            <person name="Rose J.K.C."/>
            <person name="Tang K."/>
        </authorList>
    </citation>
    <scope>NUCLEOTIDE SEQUENCE [LARGE SCALE GENOMIC DNA]</scope>
    <source>
        <strain evidence="5">cv. Huhao1</strain>
        <tissue evidence="4">Leaf</tissue>
    </source>
</reference>
<dbReference type="SUPFAM" id="SSF52540">
    <property type="entry name" value="P-loop containing nucleoside triphosphate hydrolases"/>
    <property type="match status" value="1"/>
</dbReference>
<proteinExistence type="predicted"/>
<protein>
    <recommendedName>
        <fullName evidence="1">RNA helicase</fullName>
        <ecNumber evidence="1">3.6.4.13</ecNumber>
    </recommendedName>
</protein>
<keyword evidence="3" id="KW-0812">Transmembrane</keyword>
<organism evidence="4 5">
    <name type="scientific">Artemisia annua</name>
    <name type="common">Sweet wormwood</name>
    <dbReference type="NCBI Taxonomy" id="35608"/>
    <lineage>
        <taxon>Eukaryota</taxon>
        <taxon>Viridiplantae</taxon>
        <taxon>Streptophyta</taxon>
        <taxon>Embryophyta</taxon>
        <taxon>Tracheophyta</taxon>
        <taxon>Spermatophyta</taxon>
        <taxon>Magnoliopsida</taxon>
        <taxon>eudicotyledons</taxon>
        <taxon>Gunneridae</taxon>
        <taxon>Pentapetalae</taxon>
        <taxon>asterids</taxon>
        <taxon>campanulids</taxon>
        <taxon>Asterales</taxon>
        <taxon>Asteraceae</taxon>
        <taxon>Asteroideae</taxon>
        <taxon>Anthemideae</taxon>
        <taxon>Artemisiinae</taxon>
        <taxon>Artemisia</taxon>
    </lineage>
</organism>
<dbReference type="PANTHER" id="PTHR18934">
    <property type="entry name" value="ATP-DEPENDENT RNA HELICASE"/>
    <property type="match status" value="1"/>
</dbReference>
<comment type="caution">
    <text evidence="4">The sequence shown here is derived from an EMBL/GenBank/DDBJ whole genome shotgun (WGS) entry which is preliminary data.</text>
</comment>